<dbReference type="PRINTS" id="PR00449">
    <property type="entry name" value="RASTRNSFRMNG"/>
</dbReference>
<comment type="similarity">
    <text evidence="1">Belongs to the small GTPase superfamily. Ras family. KappaB-Ras subfamily.</text>
</comment>
<dbReference type="PROSITE" id="PS51421">
    <property type="entry name" value="RAS"/>
    <property type="match status" value="1"/>
</dbReference>
<dbReference type="GO" id="GO:0032484">
    <property type="term" value="P:Ral protein signal transduction"/>
    <property type="evidence" value="ECO:0007669"/>
    <property type="project" value="TreeGrafter"/>
</dbReference>
<evidence type="ECO:0008006" key="6">
    <source>
        <dbReference type="Google" id="ProtNLM"/>
    </source>
</evidence>
<dbReference type="GO" id="GO:0043124">
    <property type="term" value="P:negative regulation of canonical NF-kappaB signal transduction"/>
    <property type="evidence" value="ECO:0007669"/>
    <property type="project" value="InterPro"/>
</dbReference>
<dbReference type="InterPro" id="IPR001806">
    <property type="entry name" value="Small_GTPase"/>
</dbReference>
<dbReference type="Proteomes" id="UP001209878">
    <property type="component" value="Unassembled WGS sequence"/>
</dbReference>
<dbReference type="GO" id="GO:0003924">
    <property type="term" value="F:GTPase activity"/>
    <property type="evidence" value="ECO:0007669"/>
    <property type="project" value="InterPro"/>
</dbReference>
<dbReference type="SMART" id="SM00175">
    <property type="entry name" value="RAB"/>
    <property type="match status" value="1"/>
</dbReference>
<gene>
    <name evidence="4" type="ORF">NP493_37g08049</name>
</gene>
<reference evidence="4" key="1">
    <citation type="journal article" date="2023" name="Mol. Biol. Evol.">
        <title>Third-Generation Sequencing Reveals the Adaptive Role of the Epigenome in Three Deep-Sea Polychaetes.</title>
        <authorList>
            <person name="Perez M."/>
            <person name="Aroh O."/>
            <person name="Sun Y."/>
            <person name="Lan Y."/>
            <person name="Juniper S.K."/>
            <person name="Young C.R."/>
            <person name="Angers B."/>
            <person name="Qian P.Y."/>
        </authorList>
    </citation>
    <scope>NUCLEOTIDE SEQUENCE</scope>
    <source>
        <strain evidence="4">R07B-5</strain>
    </source>
</reference>
<dbReference type="PANTHER" id="PTHR46152:SF3">
    <property type="entry name" value="NF-KAPPA-B INHIBITOR-INTERACTING RAS-LIKE PROTEIN"/>
    <property type="match status" value="1"/>
</dbReference>
<dbReference type="GO" id="GO:0005525">
    <property type="term" value="F:GTP binding"/>
    <property type="evidence" value="ECO:0007669"/>
    <property type="project" value="UniProtKB-KW"/>
</dbReference>
<evidence type="ECO:0000256" key="1">
    <source>
        <dbReference type="ARBA" id="ARBA00008094"/>
    </source>
</evidence>
<comment type="caution">
    <text evidence="4">The sequence shown here is derived from an EMBL/GenBank/DDBJ whole genome shotgun (WGS) entry which is preliminary data.</text>
</comment>
<dbReference type="AlphaFoldDB" id="A0AAD9PCF0"/>
<dbReference type="NCBIfam" id="TIGR00231">
    <property type="entry name" value="small_GTP"/>
    <property type="match status" value="1"/>
</dbReference>
<dbReference type="SMART" id="SM00173">
    <property type="entry name" value="RAS"/>
    <property type="match status" value="1"/>
</dbReference>
<dbReference type="Pfam" id="PF00071">
    <property type="entry name" value="Ras"/>
    <property type="match status" value="1"/>
</dbReference>
<dbReference type="InterPro" id="IPR042227">
    <property type="entry name" value="KBRS"/>
</dbReference>
<keyword evidence="3" id="KW-0342">GTP-binding</keyword>
<evidence type="ECO:0000313" key="5">
    <source>
        <dbReference type="Proteomes" id="UP001209878"/>
    </source>
</evidence>
<dbReference type="PROSITE" id="PS51419">
    <property type="entry name" value="RAB"/>
    <property type="match status" value="1"/>
</dbReference>
<protein>
    <recommendedName>
        <fullName evidence="6">NF-kappa-B inhibitor-interacting Ras-like protein 2</fullName>
    </recommendedName>
</protein>
<dbReference type="Gene3D" id="3.40.50.300">
    <property type="entry name" value="P-loop containing nucleotide triphosphate hydrolases"/>
    <property type="match status" value="1"/>
</dbReference>
<evidence type="ECO:0000256" key="3">
    <source>
        <dbReference type="ARBA" id="ARBA00023134"/>
    </source>
</evidence>
<sequence length="188" mass="21118">MGKTCKVVVCGQAGSGKTALLHQLLYNNHIPGSTMFSTLEDIYVAQVDTDRGQKEKVHFYDTAGLDPTKPQLAKQYLSFADGFILVYDVTDRVSFDCMDKLKKEIDRSKEKKEAIVISIGNKCDLREVKQVDFTLANKWAQKEKVRLWEVSVSNRHSLIEPVVWLTSKITQPQGQLGSSLLLLVVVCL</sequence>
<keyword evidence="2" id="KW-0547">Nucleotide-binding</keyword>
<organism evidence="4 5">
    <name type="scientific">Ridgeia piscesae</name>
    <name type="common">Tubeworm</name>
    <dbReference type="NCBI Taxonomy" id="27915"/>
    <lineage>
        <taxon>Eukaryota</taxon>
        <taxon>Metazoa</taxon>
        <taxon>Spiralia</taxon>
        <taxon>Lophotrochozoa</taxon>
        <taxon>Annelida</taxon>
        <taxon>Polychaeta</taxon>
        <taxon>Sedentaria</taxon>
        <taxon>Canalipalpata</taxon>
        <taxon>Sabellida</taxon>
        <taxon>Siboglinidae</taxon>
        <taxon>Ridgeia</taxon>
    </lineage>
</organism>
<dbReference type="EMBL" id="JAODUO010000037">
    <property type="protein sequence ID" value="KAK2192185.1"/>
    <property type="molecule type" value="Genomic_DNA"/>
</dbReference>
<dbReference type="SUPFAM" id="SSF52540">
    <property type="entry name" value="P-loop containing nucleoside triphosphate hydrolases"/>
    <property type="match status" value="1"/>
</dbReference>
<evidence type="ECO:0000256" key="2">
    <source>
        <dbReference type="ARBA" id="ARBA00022741"/>
    </source>
</evidence>
<keyword evidence="5" id="KW-1185">Reference proteome</keyword>
<accession>A0AAD9PCF0</accession>
<evidence type="ECO:0000313" key="4">
    <source>
        <dbReference type="EMBL" id="KAK2192185.1"/>
    </source>
</evidence>
<proteinExistence type="inferred from homology"/>
<dbReference type="GO" id="GO:0032794">
    <property type="term" value="F:GTPase activating protein binding"/>
    <property type="evidence" value="ECO:0007669"/>
    <property type="project" value="TreeGrafter"/>
</dbReference>
<name>A0AAD9PCF0_RIDPI</name>
<dbReference type="PANTHER" id="PTHR46152">
    <property type="entry name" value="NF-KAPPA-B INHIBITOR-INTERACTING RAS-LIKE PROTEIN"/>
    <property type="match status" value="1"/>
</dbReference>
<dbReference type="InterPro" id="IPR005225">
    <property type="entry name" value="Small_GTP-bd"/>
</dbReference>
<dbReference type="InterPro" id="IPR027417">
    <property type="entry name" value="P-loop_NTPase"/>
</dbReference>